<protein>
    <submittedName>
        <fullName evidence="1">Uncharacterized protein</fullName>
    </submittedName>
</protein>
<reference evidence="1 2" key="1">
    <citation type="submission" date="2021-01" db="EMBL/GenBank/DDBJ databases">
        <title>Whole genome shotgun sequence of Actinoplanes humidus NBRC 14915.</title>
        <authorList>
            <person name="Komaki H."/>
            <person name="Tamura T."/>
        </authorList>
    </citation>
    <scope>NUCLEOTIDE SEQUENCE [LARGE SCALE GENOMIC DNA]</scope>
    <source>
        <strain evidence="1 2">NBRC 14915</strain>
    </source>
</reference>
<dbReference type="Proteomes" id="UP000603200">
    <property type="component" value="Unassembled WGS sequence"/>
</dbReference>
<name>A0ABQ3ZYG8_9ACTN</name>
<keyword evidence="2" id="KW-1185">Reference proteome</keyword>
<accession>A0ABQ3ZYG8</accession>
<comment type="caution">
    <text evidence="1">The sequence shown here is derived from an EMBL/GenBank/DDBJ whole genome shotgun (WGS) entry which is preliminary data.</text>
</comment>
<gene>
    <name evidence="1" type="ORF">Ahu01nite_068020</name>
</gene>
<evidence type="ECO:0000313" key="1">
    <source>
        <dbReference type="EMBL" id="GIE23700.1"/>
    </source>
</evidence>
<organism evidence="1 2">
    <name type="scientific">Winogradskya humida</name>
    <dbReference type="NCBI Taxonomy" id="113566"/>
    <lineage>
        <taxon>Bacteria</taxon>
        <taxon>Bacillati</taxon>
        <taxon>Actinomycetota</taxon>
        <taxon>Actinomycetes</taxon>
        <taxon>Micromonosporales</taxon>
        <taxon>Micromonosporaceae</taxon>
        <taxon>Winogradskya</taxon>
    </lineage>
</organism>
<proteinExistence type="predicted"/>
<sequence length="60" mass="6240">MRRQELEEVRGDDLVVVAGVVEVEPDLLEAAALLDGKAPVVAGADRGDGDKTAIGELLVV</sequence>
<dbReference type="EMBL" id="BOMN01000095">
    <property type="protein sequence ID" value="GIE23700.1"/>
    <property type="molecule type" value="Genomic_DNA"/>
</dbReference>
<evidence type="ECO:0000313" key="2">
    <source>
        <dbReference type="Proteomes" id="UP000603200"/>
    </source>
</evidence>